<dbReference type="Proteomes" id="UP000005156">
    <property type="component" value="Unassembled WGS sequence"/>
</dbReference>
<dbReference type="EMBL" id="AFBP01000011">
    <property type="protein sequence ID" value="EGG56983.1"/>
    <property type="molecule type" value="Genomic_DNA"/>
</dbReference>
<sequence>MMLEASKGLVTQRGTTWVKTRNVPAAKPCVYYLNAREDFATFLGSCEIPPCTNKVERAIRGVTILRKNSLHKHSANYMEAMCMALSIDATLRENGIEKIQLGTI</sequence>
<reference evidence="2 3" key="1">
    <citation type="submission" date="2011-02" db="EMBL/GenBank/DDBJ databases">
        <authorList>
            <person name="Weinstock G."/>
            <person name="Sodergren E."/>
            <person name="Clifton S."/>
            <person name="Fulton L."/>
            <person name="Fulton B."/>
            <person name="Courtney L."/>
            <person name="Fronick C."/>
            <person name="Harrison M."/>
            <person name="Strong C."/>
            <person name="Farmer C."/>
            <person name="Delahaunty K."/>
            <person name="Markovic C."/>
            <person name="Hall O."/>
            <person name="Minx P."/>
            <person name="Tomlinson C."/>
            <person name="Mitreva M."/>
            <person name="Hou S."/>
            <person name="Chen J."/>
            <person name="Wollam A."/>
            <person name="Pepin K.H."/>
            <person name="Johnson M."/>
            <person name="Bhonagiri V."/>
            <person name="Zhang X."/>
            <person name="Suruliraj S."/>
            <person name="Warren W."/>
            <person name="Chinwalla A."/>
            <person name="Mardis E.R."/>
            <person name="Wilson R.K."/>
        </authorList>
    </citation>
    <scope>NUCLEOTIDE SEQUENCE [LARGE SCALE GENOMIC DNA]</scope>
    <source>
        <strain evidence="2 3">YIT 11859</strain>
    </source>
</reference>
<feature type="domain" description="Transposase IS66 central" evidence="1">
    <location>
        <begin position="24"/>
        <end position="76"/>
    </location>
</feature>
<dbReference type="Pfam" id="PF03050">
    <property type="entry name" value="DDE_Tnp_IS66"/>
    <property type="match status" value="1"/>
</dbReference>
<protein>
    <recommendedName>
        <fullName evidence="1">Transposase IS66 central domain-containing protein</fullName>
    </recommendedName>
</protein>
<proteinExistence type="predicted"/>
<dbReference type="InterPro" id="IPR004291">
    <property type="entry name" value="Transposase_IS66_central"/>
</dbReference>
<dbReference type="HOGENOM" id="CLU_2247422_0_0_4"/>
<dbReference type="GeneID" id="43347985"/>
<gene>
    <name evidence="2" type="ORF">HMPREF9439_00466</name>
</gene>
<name>F3QHR9_9BURK</name>
<dbReference type="AlphaFoldDB" id="F3QHR9"/>
<accession>F3QHR9</accession>
<keyword evidence="3" id="KW-1185">Reference proteome</keyword>
<dbReference type="OrthoDB" id="9794514at2"/>
<evidence type="ECO:0000313" key="3">
    <source>
        <dbReference type="Proteomes" id="UP000005156"/>
    </source>
</evidence>
<dbReference type="RefSeq" id="WP_008863524.1">
    <property type="nucleotide sequence ID" value="NZ_GL883684.1"/>
</dbReference>
<evidence type="ECO:0000313" key="2">
    <source>
        <dbReference type="EMBL" id="EGG56983.1"/>
    </source>
</evidence>
<comment type="caution">
    <text evidence="2">The sequence shown here is derived from an EMBL/GenBank/DDBJ whole genome shotgun (WGS) entry which is preliminary data.</text>
</comment>
<organism evidence="2 3">
    <name type="scientific">Parasutterella excrementihominis YIT 11859</name>
    <dbReference type="NCBI Taxonomy" id="762966"/>
    <lineage>
        <taxon>Bacteria</taxon>
        <taxon>Pseudomonadati</taxon>
        <taxon>Pseudomonadota</taxon>
        <taxon>Betaproteobacteria</taxon>
        <taxon>Burkholderiales</taxon>
        <taxon>Sutterellaceae</taxon>
        <taxon>Parasutterella</taxon>
    </lineage>
</organism>
<evidence type="ECO:0000259" key="1">
    <source>
        <dbReference type="Pfam" id="PF03050"/>
    </source>
</evidence>